<protein>
    <submittedName>
        <fullName evidence="1">Uncharacterized protein</fullName>
    </submittedName>
</protein>
<organism evidence="1 2">
    <name type="scientific">Roseitalea porphyridii</name>
    <dbReference type="NCBI Taxonomy" id="1852022"/>
    <lineage>
        <taxon>Bacteria</taxon>
        <taxon>Pseudomonadati</taxon>
        <taxon>Pseudomonadota</taxon>
        <taxon>Alphaproteobacteria</taxon>
        <taxon>Hyphomicrobiales</taxon>
        <taxon>Ahrensiaceae</taxon>
        <taxon>Roseitalea</taxon>
    </lineage>
</organism>
<name>A0A4P6UYD2_9HYPH</name>
<accession>A0A4P6UYD2</accession>
<reference evidence="1 2" key="1">
    <citation type="journal article" date="2017" name="Int. J. Syst. Evol. Microbiol.">
        <title>Roseitalea porphyridii gen. nov., sp. nov., isolated from a red alga, and reclassification of Hoeflea suaedae Chung et al. 2013 as Pseudohoeflea suaedae gen. nov., comb. nov.</title>
        <authorList>
            <person name="Hyeon J.W."/>
            <person name="Jeong S.E."/>
            <person name="Baek K."/>
            <person name="Jeon C.O."/>
        </authorList>
    </citation>
    <scope>NUCLEOTIDE SEQUENCE [LARGE SCALE GENOMIC DNA]</scope>
    <source>
        <strain evidence="1 2">MA7-20</strain>
    </source>
</reference>
<dbReference type="RefSeq" id="WP_131615499.1">
    <property type="nucleotide sequence ID" value="NZ_CP036532.1"/>
</dbReference>
<evidence type="ECO:0000313" key="1">
    <source>
        <dbReference type="EMBL" id="QBK29785.1"/>
    </source>
</evidence>
<evidence type="ECO:0000313" key="2">
    <source>
        <dbReference type="Proteomes" id="UP000293719"/>
    </source>
</evidence>
<sequence length="291" mass="33287">MKEQTVEYEMKTIDIAPFSDIAGEDVVSFIFEHAPRKVTTRVAKALDHYVRATMLIDLDEEMGAIRLIAAEEELVVAIFEWLKLNEDRFPEHRDFVRKFKNHVVKLSFYPTLAQFRFILGDMLAHGFTMEGLEDVLNWTAMPVIDGKEIKLAIIDGKGEELIRHNPLAVSISRDDIPDEKIVETLLKEFTGLVERQQKKTLKAFLLERADFRNKLLYASDAGSLEMADRLVDLIDEFKQTYHDLLWTLAVLIGAEPAIKHWGLVSQFIALYRRALIEAGVLRADNTVAEAE</sequence>
<gene>
    <name evidence="1" type="ORF">E0E05_03720</name>
</gene>
<dbReference type="KEGG" id="rpod:E0E05_03720"/>
<dbReference type="EMBL" id="CP036532">
    <property type="protein sequence ID" value="QBK29785.1"/>
    <property type="molecule type" value="Genomic_DNA"/>
</dbReference>
<dbReference type="Proteomes" id="UP000293719">
    <property type="component" value="Chromosome"/>
</dbReference>
<proteinExistence type="predicted"/>
<keyword evidence="2" id="KW-1185">Reference proteome</keyword>
<dbReference type="OrthoDB" id="9255645at2"/>
<dbReference type="AlphaFoldDB" id="A0A4P6UYD2"/>
<dbReference type="GeneID" id="90766395"/>